<dbReference type="AlphaFoldDB" id="A0A834L5L1"/>
<feature type="transmembrane region" description="Helical" evidence="3">
    <location>
        <begin position="12"/>
        <end position="31"/>
    </location>
</feature>
<dbReference type="Proteomes" id="UP000626092">
    <property type="component" value="Unassembled WGS sequence"/>
</dbReference>
<evidence type="ECO:0000256" key="3">
    <source>
        <dbReference type="SAM" id="Phobius"/>
    </source>
</evidence>
<keyword evidence="3" id="KW-0812">Transmembrane</keyword>
<keyword evidence="3" id="KW-0472">Membrane</keyword>
<dbReference type="Gene3D" id="1.10.510.10">
    <property type="entry name" value="Transferase(Phosphotransferase) domain 1"/>
    <property type="match status" value="1"/>
</dbReference>
<dbReference type="PROSITE" id="PS50011">
    <property type="entry name" value="PROTEIN_KINASE_DOM"/>
    <property type="match status" value="1"/>
</dbReference>
<dbReference type="InterPro" id="IPR011009">
    <property type="entry name" value="Kinase-like_dom_sf"/>
</dbReference>
<dbReference type="SUPFAM" id="SSF56112">
    <property type="entry name" value="Protein kinase-like (PK-like)"/>
    <property type="match status" value="1"/>
</dbReference>
<dbReference type="Gene3D" id="3.30.200.20">
    <property type="entry name" value="Phosphorylase Kinase, domain 1"/>
    <property type="match status" value="1"/>
</dbReference>
<protein>
    <recommendedName>
        <fullName evidence="4">Protein kinase domain-containing protein</fullName>
    </recommendedName>
</protein>
<dbReference type="GO" id="GO:0005886">
    <property type="term" value="C:plasma membrane"/>
    <property type="evidence" value="ECO:0007669"/>
    <property type="project" value="TreeGrafter"/>
</dbReference>
<evidence type="ECO:0000259" key="4">
    <source>
        <dbReference type="PROSITE" id="PS50011"/>
    </source>
</evidence>
<evidence type="ECO:0000313" key="6">
    <source>
        <dbReference type="Proteomes" id="UP000626092"/>
    </source>
</evidence>
<dbReference type="InterPro" id="IPR000719">
    <property type="entry name" value="Prot_kinase_dom"/>
</dbReference>
<evidence type="ECO:0000313" key="5">
    <source>
        <dbReference type="EMBL" id="KAF7119441.1"/>
    </source>
</evidence>
<keyword evidence="6" id="KW-1185">Reference proteome</keyword>
<dbReference type="FunFam" id="1.10.510.10:FF:000477">
    <property type="entry name" value="Receptor protein kinase CRINKLY4"/>
    <property type="match status" value="1"/>
</dbReference>
<feature type="domain" description="Protein kinase" evidence="4">
    <location>
        <begin position="68"/>
        <end position="336"/>
    </location>
</feature>
<name>A0A834L5L1_RHOSS</name>
<dbReference type="GO" id="GO:0005524">
    <property type="term" value="F:ATP binding"/>
    <property type="evidence" value="ECO:0007669"/>
    <property type="project" value="UniProtKB-KW"/>
</dbReference>
<gene>
    <name evidence="5" type="ORF">RHSIM_Rhsim13G0180400</name>
</gene>
<dbReference type="PANTHER" id="PTHR27001:SF39">
    <property type="entry name" value="PROTEIN KINASE SUPERFAMILY PROTEIN"/>
    <property type="match status" value="1"/>
</dbReference>
<keyword evidence="3" id="KW-1133">Transmembrane helix</keyword>
<dbReference type="Pfam" id="PF00069">
    <property type="entry name" value="Pkinase"/>
    <property type="match status" value="1"/>
</dbReference>
<reference evidence="5" key="1">
    <citation type="submission" date="2019-11" db="EMBL/GenBank/DDBJ databases">
        <authorList>
            <person name="Liu Y."/>
            <person name="Hou J."/>
            <person name="Li T.-Q."/>
            <person name="Guan C.-H."/>
            <person name="Wu X."/>
            <person name="Wu H.-Z."/>
            <person name="Ling F."/>
            <person name="Zhang R."/>
            <person name="Shi X.-G."/>
            <person name="Ren J.-P."/>
            <person name="Chen E.-F."/>
            <person name="Sun J.-M."/>
        </authorList>
    </citation>
    <scope>NUCLEOTIDE SEQUENCE</scope>
    <source>
        <strain evidence="5">Adult_tree_wgs_1</strain>
        <tissue evidence="5">Leaves</tissue>
    </source>
</reference>
<comment type="caution">
    <text evidence="5">The sequence shown here is derived from an EMBL/GenBank/DDBJ whole genome shotgun (WGS) entry which is preliminary data.</text>
</comment>
<sequence length="343" mass="37571">MSYGEHIGFDSFMAFLSVSLIVLAAVLFFLYKKRIVQPEESTVDVAPITKLCACPYSLMDADAATDGFNQRRIIGKGRLGTVYAALLPSGELVAVKRIHPRLVLSNAGFGFSSTLKWLSLAHHPNLVSILGFSEAPGERIILMEFVGGTMSLDYFLNDQDSDKATLLDWGQRLKIAAGVARGVEYLHEVVAPPIVHGCIKPSNVLIDVKRCARVCDYGLSFLFPFDRRGLEGYVDDEYWVERRGASKECDVYGLGVILLELLSGKRNGDGNLLVSWALPLIREMKFCELLDSRLVTPSDVKPLVRLAKVASACVGNSRKNRPSIVEVAAILNNVEMGLSSSAT</sequence>
<evidence type="ECO:0000256" key="1">
    <source>
        <dbReference type="ARBA" id="ARBA00022741"/>
    </source>
</evidence>
<proteinExistence type="predicted"/>
<organism evidence="5 6">
    <name type="scientific">Rhododendron simsii</name>
    <name type="common">Sims's rhododendron</name>
    <dbReference type="NCBI Taxonomy" id="118357"/>
    <lineage>
        <taxon>Eukaryota</taxon>
        <taxon>Viridiplantae</taxon>
        <taxon>Streptophyta</taxon>
        <taxon>Embryophyta</taxon>
        <taxon>Tracheophyta</taxon>
        <taxon>Spermatophyta</taxon>
        <taxon>Magnoliopsida</taxon>
        <taxon>eudicotyledons</taxon>
        <taxon>Gunneridae</taxon>
        <taxon>Pentapetalae</taxon>
        <taxon>asterids</taxon>
        <taxon>Ericales</taxon>
        <taxon>Ericaceae</taxon>
        <taxon>Ericoideae</taxon>
        <taxon>Rhodoreae</taxon>
        <taxon>Rhododendron</taxon>
    </lineage>
</organism>
<keyword evidence="2" id="KW-0067">ATP-binding</keyword>
<dbReference type="OrthoDB" id="4062651at2759"/>
<dbReference type="EMBL" id="WJXA01000013">
    <property type="protein sequence ID" value="KAF7119441.1"/>
    <property type="molecule type" value="Genomic_DNA"/>
</dbReference>
<accession>A0A834L5L1</accession>
<dbReference type="PANTHER" id="PTHR27001">
    <property type="entry name" value="OS01G0253100 PROTEIN"/>
    <property type="match status" value="1"/>
</dbReference>
<dbReference type="FunFam" id="3.30.200.20:FF:000638">
    <property type="entry name" value="serine/threonine-protein kinase-like protein ACR4"/>
    <property type="match status" value="1"/>
</dbReference>
<keyword evidence="1" id="KW-0547">Nucleotide-binding</keyword>
<evidence type="ECO:0000256" key="2">
    <source>
        <dbReference type="ARBA" id="ARBA00022840"/>
    </source>
</evidence>
<dbReference type="GO" id="GO:0004672">
    <property type="term" value="F:protein kinase activity"/>
    <property type="evidence" value="ECO:0007669"/>
    <property type="project" value="InterPro"/>
</dbReference>